<accession>A0A8J6TUL3</accession>
<proteinExistence type="predicted"/>
<dbReference type="Gene3D" id="3.30.1360.130">
    <property type="entry name" value="Dipeptide transport protein"/>
    <property type="match status" value="1"/>
</dbReference>
<organism evidence="1 2">
    <name type="scientific">Candidatus Desulfatibia vada</name>
    <dbReference type="NCBI Taxonomy" id="2841696"/>
    <lineage>
        <taxon>Bacteria</taxon>
        <taxon>Pseudomonadati</taxon>
        <taxon>Thermodesulfobacteriota</taxon>
        <taxon>Desulfobacteria</taxon>
        <taxon>Desulfobacterales</taxon>
        <taxon>Desulfobacterales incertae sedis</taxon>
        <taxon>Candidatus Desulfatibia</taxon>
    </lineage>
</organism>
<sequence>MQFKNILIISDIEGSSGCWSYSDSSFMTRGWRRACIGMTEDVGSVVAGLFDAGVQRVSVHDFHRTGYNILPERIAPRAKVISGYRLGPVPGIGDPRGAEAVMFLGMHAASGTKGFLAHTFTSRIRRLEVNGKPMPEVEFFAASLAPYGLRPIFFSGCPAACAQARTAIPGTHIFPIDKTAGPDNFDAESWRWDLATAAVKSLGNKSTMPYTPQGPFRAEAIMRDGPKIARKLAQRWGFRHEGDRIYIDTPDIHALYQNFIRLCYLTPRVEKNISAGLFLYNLLGRLGLVRVRLSLYFSA</sequence>
<name>A0A8J6TUL3_9BACT</name>
<dbReference type="EMBL" id="JACNIG010000262">
    <property type="protein sequence ID" value="MBC8433012.1"/>
    <property type="molecule type" value="Genomic_DNA"/>
</dbReference>
<dbReference type="AlphaFoldDB" id="A0A8J6TUL3"/>
<evidence type="ECO:0000313" key="2">
    <source>
        <dbReference type="Proteomes" id="UP000605201"/>
    </source>
</evidence>
<dbReference type="Pfam" id="PF04951">
    <property type="entry name" value="Peptidase_M55"/>
    <property type="match status" value="1"/>
</dbReference>
<comment type="caution">
    <text evidence="1">The sequence shown here is derived from an EMBL/GenBank/DDBJ whole genome shotgun (WGS) entry which is preliminary data.</text>
</comment>
<dbReference type="InterPro" id="IPR027476">
    <property type="entry name" value="DppA_N"/>
</dbReference>
<dbReference type="SUPFAM" id="SSF63992">
    <property type="entry name" value="Dipeptide transport protein"/>
    <property type="match status" value="1"/>
</dbReference>
<evidence type="ECO:0000313" key="1">
    <source>
        <dbReference type="EMBL" id="MBC8433012.1"/>
    </source>
</evidence>
<dbReference type="InterPro" id="IPR036177">
    <property type="entry name" value="Peptidase_M55_sf"/>
</dbReference>
<dbReference type="Gene3D" id="3.40.50.10780">
    <property type="entry name" value="Dipeptide transport protein"/>
    <property type="match status" value="1"/>
</dbReference>
<protein>
    <submittedName>
        <fullName evidence="1">M55 family metallopeptidase</fullName>
    </submittedName>
</protein>
<gene>
    <name evidence="1" type="ORF">H8D96_13960</name>
</gene>
<dbReference type="InterPro" id="IPR007035">
    <property type="entry name" value="Peptidase_M55"/>
</dbReference>
<dbReference type="Proteomes" id="UP000605201">
    <property type="component" value="Unassembled WGS sequence"/>
</dbReference>
<reference evidence="1 2" key="1">
    <citation type="submission" date="2020-08" db="EMBL/GenBank/DDBJ databases">
        <title>Bridging the membrane lipid divide: bacteria of the FCB group superphylum have the potential to synthesize archaeal ether lipids.</title>
        <authorList>
            <person name="Villanueva L."/>
            <person name="Von Meijenfeldt F.A.B."/>
            <person name="Westbye A.B."/>
            <person name="Yadav S."/>
            <person name="Hopmans E.C."/>
            <person name="Dutilh B.E."/>
            <person name="Sinninghe Damste J.S."/>
        </authorList>
    </citation>
    <scope>NUCLEOTIDE SEQUENCE [LARGE SCALE GENOMIC DNA]</scope>
    <source>
        <strain evidence="1">NIOZ-UU17</strain>
    </source>
</reference>